<dbReference type="EMBL" id="CAKLBY020000239">
    <property type="protein sequence ID" value="CAK7939093.1"/>
    <property type="molecule type" value="Genomic_DNA"/>
</dbReference>
<proteinExistence type="predicted"/>
<organism evidence="1 2">
    <name type="scientific">Peronospora matthiolae</name>
    <dbReference type="NCBI Taxonomy" id="2874970"/>
    <lineage>
        <taxon>Eukaryota</taxon>
        <taxon>Sar</taxon>
        <taxon>Stramenopiles</taxon>
        <taxon>Oomycota</taxon>
        <taxon>Peronosporomycetes</taxon>
        <taxon>Peronosporales</taxon>
        <taxon>Peronosporaceae</taxon>
        <taxon>Peronospora</taxon>
    </lineage>
</organism>
<evidence type="ECO:0000313" key="2">
    <source>
        <dbReference type="Proteomes" id="UP001162060"/>
    </source>
</evidence>
<comment type="caution">
    <text evidence="1">The sequence shown here is derived from an EMBL/GenBank/DDBJ whole genome shotgun (WGS) entry which is preliminary data.</text>
</comment>
<accession>A0AAV1UZG6</accession>
<sequence length="69" mass="7997">MSTLSEPWIRQEGRFTPPAQRVLPMAELQHQSGNLIEVDQMNMRFLLRRRECVAQGRKRGLHLVTVLLG</sequence>
<name>A0AAV1UZG6_9STRA</name>
<dbReference type="Proteomes" id="UP001162060">
    <property type="component" value="Unassembled WGS sequence"/>
</dbReference>
<dbReference type="AlphaFoldDB" id="A0AAV1UZG6"/>
<gene>
    <name evidence="1" type="ORF">PM001_LOCUS24243</name>
</gene>
<protein>
    <submittedName>
        <fullName evidence="1">Uncharacterized protein</fullName>
    </submittedName>
</protein>
<reference evidence="1" key="1">
    <citation type="submission" date="2024-01" db="EMBL/GenBank/DDBJ databases">
        <authorList>
            <person name="Webb A."/>
        </authorList>
    </citation>
    <scope>NUCLEOTIDE SEQUENCE</scope>
    <source>
        <strain evidence="1">Pm1</strain>
    </source>
</reference>
<evidence type="ECO:0000313" key="1">
    <source>
        <dbReference type="EMBL" id="CAK7939093.1"/>
    </source>
</evidence>